<evidence type="ECO:0000313" key="3">
    <source>
        <dbReference type="Proteomes" id="UP001497480"/>
    </source>
</evidence>
<evidence type="ECO:0000313" key="2">
    <source>
        <dbReference type="EMBL" id="CAL0306486.1"/>
    </source>
</evidence>
<evidence type="ECO:0000256" key="1">
    <source>
        <dbReference type="SAM" id="MobiDB-lite"/>
    </source>
</evidence>
<feature type="region of interest" description="Disordered" evidence="1">
    <location>
        <begin position="1"/>
        <end position="90"/>
    </location>
</feature>
<sequence length="333" mass="36081">MPSGPKKRKAAKKKRQMEKNINNHPQGNDEYQNEKVSDGSEVSSSEYHDHDDNHHKNPFNEGSEEVKEAGLLASQSVASDAKSTEEIRSDIQIDKVVAGKEDSVVLIEGDMKSEKTSESKDVSFERIETAKESYHGNENVSGTSNDESVAEKSTKGDDYNSLEVSIECHEFVKSIDSSTSNMTSIAENAPVEETGNSAVESSVNSVKAVASLSEAKNDDNGSILLEKSVVPSIGVNNLAMKRNEDHAYPLTDESARASNLEEPKPKGCDSKVLASLPANPFTKSSNSAKHIKDSETPECSENQPLLASAPRTVRKTSWLSCCGLFEVLSGSNR</sequence>
<dbReference type="EMBL" id="CAXHTB010000005">
    <property type="protein sequence ID" value="CAL0306486.1"/>
    <property type="molecule type" value="Genomic_DNA"/>
</dbReference>
<keyword evidence="3" id="KW-1185">Reference proteome</keyword>
<comment type="caution">
    <text evidence="2">The sequence shown here is derived from an EMBL/GenBank/DDBJ whole genome shotgun (WGS) entry which is preliminary data.</text>
</comment>
<feature type="compositionally biased region" description="Basic residues" evidence="1">
    <location>
        <begin position="1"/>
        <end position="16"/>
    </location>
</feature>
<dbReference type="PANTHER" id="PTHR37187:SF19">
    <property type="entry name" value="(RAPE) HYPOTHETICAL PROTEIN"/>
    <property type="match status" value="1"/>
</dbReference>
<feature type="compositionally biased region" description="Basic and acidic residues" evidence="1">
    <location>
        <begin position="46"/>
        <end position="55"/>
    </location>
</feature>
<dbReference type="AlphaFoldDB" id="A0AAV1WAW8"/>
<name>A0AAV1WAW8_LUPLU</name>
<feature type="region of interest" description="Disordered" evidence="1">
    <location>
        <begin position="129"/>
        <end position="158"/>
    </location>
</feature>
<dbReference type="Proteomes" id="UP001497480">
    <property type="component" value="Unassembled WGS sequence"/>
</dbReference>
<feature type="region of interest" description="Disordered" evidence="1">
    <location>
        <begin position="279"/>
        <end position="303"/>
    </location>
</feature>
<accession>A0AAV1WAW8</accession>
<dbReference type="PANTHER" id="PTHR37187">
    <property type="entry name" value="EXPRESSED PROTEIN"/>
    <property type="match status" value="1"/>
</dbReference>
<feature type="compositionally biased region" description="Polar residues" evidence="1">
    <location>
        <begin position="136"/>
        <end position="147"/>
    </location>
</feature>
<feature type="compositionally biased region" description="Basic and acidic residues" evidence="1">
    <location>
        <begin position="149"/>
        <end position="158"/>
    </location>
</feature>
<gene>
    <name evidence="2" type="ORF">LLUT_LOCUS7546</name>
</gene>
<reference evidence="2 3" key="1">
    <citation type="submission" date="2024-03" db="EMBL/GenBank/DDBJ databases">
        <authorList>
            <person name="Martinez-Hernandez J."/>
        </authorList>
    </citation>
    <scope>NUCLEOTIDE SEQUENCE [LARGE SCALE GENOMIC DNA]</scope>
</reference>
<proteinExistence type="predicted"/>
<feature type="compositionally biased region" description="Polar residues" evidence="1">
    <location>
        <begin position="19"/>
        <end position="30"/>
    </location>
</feature>
<protein>
    <submittedName>
        <fullName evidence="2">Uncharacterized protein</fullName>
    </submittedName>
</protein>
<organism evidence="2 3">
    <name type="scientific">Lupinus luteus</name>
    <name type="common">European yellow lupine</name>
    <dbReference type="NCBI Taxonomy" id="3873"/>
    <lineage>
        <taxon>Eukaryota</taxon>
        <taxon>Viridiplantae</taxon>
        <taxon>Streptophyta</taxon>
        <taxon>Embryophyta</taxon>
        <taxon>Tracheophyta</taxon>
        <taxon>Spermatophyta</taxon>
        <taxon>Magnoliopsida</taxon>
        <taxon>eudicotyledons</taxon>
        <taxon>Gunneridae</taxon>
        <taxon>Pentapetalae</taxon>
        <taxon>rosids</taxon>
        <taxon>fabids</taxon>
        <taxon>Fabales</taxon>
        <taxon>Fabaceae</taxon>
        <taxon>Papilionoideae</taxon>
        <taxon>50 kb inversion clade</taxon>
        <taxon>genistoids sensu lato</taxon>
        <taxon>core genistoids</taxon>
        <taxon>Genisteae</taxon>
        <taxon>Lupinus</taxon>
    </lineage>
</organism>